<evidence type="ECO:0000256" key="5">
    <source>
        <dbReference type="SAM" id="SignalP"/>
    </source>
</evidence>
<feature type="signal peptide" evidence="5">
    <location>
        <begin position="1"/>
        <end position="25"/>
    </location>
</feature>
<feature type="coiled-coil region" evidence="3">
    <location>
        <begin position="321"/>
        <end position="348"/>
    </location>
</feature>
<dbReference type="AlphaFoldDB" id="A0A445G4Z4"/>
<protein>
    <recommendedName>
        <fullName evidence="8">WEB family protein</fullName>
    </recommendedName>
</protein>
<evidence type="ECO:0008006" key="8">
    <source>
        <dbReference type="Google" id="ProtNLM"/>
    </source>
</evidence>
<dbReference type="Gramene" id="XM_028354433.1">
    <property type="protein sequence ID" value="XP_028210234.1"/>
    <property type="gene ID" value="LOC114393168"/>
</dbReference>
<feature type="coiled-coil region" evidence="3">
    <location>
        <begin position="134"/>
        <end position="283"/>
    </location>
</feature>
<sequence>MFLSPFNFILSSLCLFLLIFLATLPRSPTPESVCKIMGSEIDTKSIEPVRNAVSLFGDKSDQKKYQTARSKSECEKEFEELTKELANCKVQLEAKHAAHMQSLLKLEHNQKMINELSTLLKKSDLERNKNMNECSDCKALKDELESKVKEMADQNLETAKVRDQLSHVLSELKATQRELLNKETKLVAARDLELNALKNAKQMESALEAEKEQKEELLQQVKELNEVIYDSKLAAIEFEKEKLAILSEKDEKIELATKATAQLEQQLKDMRKHVEMLQGLQNQPMDKSTLVGSLPLEPMQANETLVMELKERKTMDQSVYIERLEMELSKLKQELTIAKEERNSLNITTESLKSELHETKAALNMNKESDIEAQVEIALLKSQLQEHRLAHKNGHVTEVSKADRSKAEAEEQNSENNNDSVTSKSLVEKRNEVQGSVGEVGRFSELALMKRELENALVKISELRARAEQALSRAEFAENAKAALEDKIRRHREHRQRRRAALTALREESTPKPFSPSTSYGTPGTYQPLGKVLNMKM</sequence>
<dbReference type="InterPro" id="IPR008545">
    <property type="entry name" value="Web"/>
</dbReference>
<keyword evidence="2 3" id="KW-0175">Coiled coil</keyword>
<feature type="region of interest" description="Disordered" evidence="4">
    <location>
        <begin position="389"/>
        <end position="430"/>
    </location>
</feature>
<dbReference type="Proteomes" id="UP000289340">
    <property type="component" value="Chromosome 17"/>
</dbReference>
<dbReference type="Pfam" id="PF05701">
    <property type="entry name" value="WEMBL"/>
    <property type="match status" value="1"/>
</dbReference>
<gene>
    <name evidence="6" type="ORF">D0Y65_045434</name>
</gene>
<dbReference type="GO" id="GO:0005829">
    <property type="term" value="C:cytosol"/>
    <property type="evidence" value="ECO:0007669"/>
    <property type="project" value="TreeGrafter"/>
</dbReference>
<accession>A0A445G4Z4</accession>
<keyword evidence="5" id="KW-0732">Signal</keyword>
<feature type="region of interest" description="Disordered" evidence="4">
    <location>
        <begin position="505"/>
        <end position="529"/>
    </location>
</feature>
<evidence type="ECO:0000256" key="4">
    <source>
        <dbReference type="SAM" id="MobiDB-lite"/>
    </source>
</evidence>
<comment type="similarity">
    <text evidence="1">Belongs to the WEB family.</text>
</comment>
<evidence type="ECO:0000256" key="1">
    <source>
        <dbReference type="ARBA" id="ARBA00005485"/>
    </source>
</evidence>
<dbReference type="PANTHER" id="PTHR32054:SF17">
    <property type="entry name" value="EXPRESSED PROTEIN"/>
    <property type="match status" value="1"/>
</dbReference>
<dbReference type="GO" id="GO:0009904">
    <property type="term" value="P:chloroplast accumulation movement"/>
    <property type="evidence" value="ECO:0007669"/>
    <property type="project" value="TreeGrafter"/>
</dbReference>
<dbReference type="SMR" id="A0A445G4Z4"/>
<dbReference type="EMBL" id="QZWG01000017">
    <property type="protein sequence ID" value="RZB56226.1"/>
    <property type="molecule type" value="Genomic_DNA"/>
</dbReference>
<feature type="chain" id="PRO_5019056672" description="WEB family protein" evidence="5">
    <location>
        <begin position="26"/>
        <end position="537"/>
    </location>
</feature>
<keyword evidence="7" id="KW-1185">Reference proteome</keyword>
<evidence type="ECO:0000313" key="6">
    <source>
        <dbReference type="EMBL" id="RZB56226.1"/>
    </source>
</evidence>
<dbReference type="PANTHER" id="PTHR32054">
    <property type="entry name" value="HEAVY CHAIN, PUTATIVE, EXPRESSED-RELATED-RELATED"/>
    <property type="match status" value="1"/>
</dbReference>
<comment type="caution">
    <text evidence="6">The sequence shown here is derived from an EMBL/GenBank/DDBJ whole genome shotgun (WGS) entry which is preliminary data.</text>
</comment>
<evidence type="ECO:0000256" key="2">
    <source>
        <dbReference type="ARBA" id="ARBA00023054"/>
    </source>
</evidence>
<name>A0A445G4Z4_GLYSO</name>
<feature type="compositionally biased region" description="Basic and acidic residues" evidence="4">
    <location>
        <begin position="398"/>
        <end position="409"/>
    </location>
</feature>
<organism evidence="6 7">
    <name type="scientific">Glycine soja</name>
    <name type="common">Wild soybean</name>
    <dbReference type="NCBI Taxonomy" id="3848"/>
    <lineage>
        <taxon>Eukaryota</taxon>
        <taxon>Viridiplantae</taxon>
        <taxon>Streptophyta</taxon>
        <taxon>Embryophyta</taxon>
        <taxon>Tracheophyta</taxon>
        <taxon>Spermatophyta</taxon>
        <taxon>Magnoliopsida</taxon>
        <taxon>eudicotyledons</taxon>
        <taxon>Gunneridae</taxon>
        <taxon>Pentapetalae</taxon>
        <taxon>rosids</taxon>
        <taxon>fabids</taxon>
        <taxon>Fabales</taxon>
        <taxon>Fabaceae</taxon>
        <taxon>Papilionoideae</taxon>
        <taxon>50 kb inversion clade</taxon>
        <taxon>NPAAA clade</taxon>
        <taxon>indigoferoid/millettioid clade</taxon>
        <taxon>Phaseoleae</taxon>
        <taxon>Glycine</taxon>
        <taxon>Glycine subgen. Soja</taxon>
    </lineage>
</organism>
<evidence type="ECO:0000256" key="3">
    <source>
        <dbReference type="SAM" id="Coils"/>
    </source>
</evidence>
<reference evidence="6 7" key="1">
    <citation type="submission" date="2018-09" db="EMBL/GenBank/DDBJ databases">
        <title>A high-quality reference genome of wild soybean provides a powerful tool to mine soybean genomes.</title>
        <authorList>
            <person name="Xie M."/>
            <person name="Chung C.Y.L."/>
            <person name="Li M.-W."/>
            <person name="Wong F.-L."/>
            <person name="Chan T.-F."/>
            <person name="Lam H.-M."/>
        </authorList>
    </citation>
    <scope>NUCLEOTIDE SEQUENCE [LARGE SCALE GENOMIC DNA]</scope>
    <source>
        <strain evidence="7">cv. W05</strain>
        <tissue evidence="6">Hypocotyl of etiolated seedlings</tissue>
    </source>
</reference>
<feature type="compositionally biased region" description="Polar residues" evidence="4">
    <location>
        <begin position="515"/>
        <end position="525"/>
    </location>
</feature>
<proteinExistence type="inferred from homology"/>
<evidence type="ECO:0000313" key="7">
    <source>
        <dbReference type="Proteomes" id="UP000289340"/>
    </source>
</evidence>
<dbReference type="GO" id="GO:0009903">
    <property type="term" value="P:chloroplast avoidance movement"/>
    <property type="evidence" value="ECO:0007669"/>
    <property type="project" value="TreeGrafter"/>
</dbReference>